<dbReference type="EMBL" id="JAVLVU010000001">
    <property type="protein sequence ID" value="MDT3403612.1"/>
    <property type="molecule type" value="Genomic_DNA"/>
</dbReference>
<dbReference type="InterPro" id="IPR025269">
    <property type="entry name" value="SAM-like_dom"/>
</dbReference>
<keyword evidence="3" id="KW-0233">DNA recombination</keyword>
<dbReference type="PROSITE" id="PS51898">
    <property type="entry name" value="TYR_RECOMBINASE"/>
    <property type="match status" value="1"/>
</dbReference>
<evidence type="ECO:0000313" key="6">
    <source>
        <dbReference type="Proteomes" id="UP001258315"/>
    </source>
</evidence>
<comment type="caution">
    <text evidence="5">The sequence shown here is derived from an EMBL/GenBank/DDBJ whole genome shotgun (WGS) entry which is preliminary data.</text>
</comment>
<dbReference type="PANTHER" id="PTHR30349">
    <property type="entry name" value="PHAGE INTEGRASE-RELATED"/>
    <property type="match status" value="1"/>
</dbReference>
<dbReference type="Pfam" id="PF13102">
    <property type="entry name" value="Phage_int_SAM_5"/>
    <property type="match status" value="1"/>
</dbReference>
<sequence>MATIAIVLKTTKKLLNGEYAVALRITHDRQSRYFVISTLLTDQTLKLRCKPEEWKPAEAEDNGLGRFRKTFKGFKECNGLLETKLAEAQKILRGYELEAVPFDFERFEADLKGKATEQHKLKPNTSISVQDYYSQQIQILEEQGRVGLAGLYLEVQNILEKFKPQASLIDVNIRFLESFEYWMRNTRGNKDTTISVKMRNLQRVINQAIEDKLFKLENYPFGEKKYSINKRLNSKTKKIAITIDKISKLKKLDLEPDSALHLAQQMFLFSYYSRGMNFIDMSYLTWQDISESHINYTRRKTGGQFEIPLNEHNKGILDFYRNKNRSKGNFVFPILDLAIHQTLKQQYTRKKTALKAVNDNLKKLAAMIGEPNLKLTTNVGRHTYATGLKRLGANTSYISEALGHATEEQTQTYLDSFEKGAIESWEKKIFDL</sequence>
<dbReference type="SUPFAM" id="SSF56349">
    <property type="entry name" value="DNA breaking-rejoining enzymes"/>
    <property type="match status" value="1"/>
</dbReference>
<evidence type="ECO:0000256" key="3">
    <source>
        <dbReference type="ARBA" id="ARBA00023172"/>
    </source>
</evidence>
<evidence type="ECO:0000259" key="4">
    <source>
        <dbReference type="PROSITE" id="PS51898"/>
    </source>
</evidence>
<dbReference type="InterPro" id="IPR035386">
    <property type="entry name" value="Arm-DNA-bind_5"/>
</dbReference>
<dbReference type="InterPro" id="IPR050090">
    <property type="entry name" value="Tyrosine_recombinase_XerCD"/>
</dbReference>
<dbReference type="RefSeq" id="WP_311950738.1">
    <property type="nucleotide sequence ID" value="NZ_JAVLVU010000001.1"/>
</dbReference>
<dbReference type="Gene3D" id="1.10.150.130">
    <property type="match status" value="1"/>
</dbReference>
<comment type="similarity">
    <text evidence="1">Belongs to the 'phage' integrase family.</text>
</comment>
<accession>A0ABU3GX93</accession>
<dbReference type="InterPro" id="IPR010998">
    <property type="entry name" value="Integrase_recombinase_N"/>
</dbReference>
<dbReference type="Pfam" id="PF17293">
    <property type="entry name" value="Arm-DNA-bind_5"/>
    <property type="match status" value="1"/>
</dbReference>
<proteinExistence type="inferred from homology"/>
<evidence type="ECO:0000256" key="2">
    <source>
        <dbReference type="ARBA" id="ARBA00023125"/>
    </source>
</evidence>
<keyword evidence="6" id="KW-1185">Reference proteome</keyword>
<dbReference type="Gene3D" id="1.10.443.10">
    <property type="entry name" value="Intergrase catalytic core"/>
    <property type="match status" value="1"/>
</dbReference>
<keyword evidence="2" id="KW-0238">DNA-binding</keyword>
<feature type="domain" description="Tyr recombinase" evidence="4">
    <location>
        <begin position="236"/>
        <end position="426"/>
    </location>
</feature>
<dbReference type="PANTHER" id="PTHR30349:SF64">
    <property type="entry name" value="PROPHAGE INTEGRASE INTD-RELATED"/>
    <property type="match status" value="1"/>
</dbReference>
<gene>
    <name evidence="5" type="ORF">QE417_002684</name>
</gene>
<evidence type="ECO:0000256" key="1">
    <source>
        <dbReference type="ARBA" id="ARBA00008857"/>
    </source>
</evidence>
<dbReference type="InterPro" id="IPR011010">
    <property type="entry name" value="DNA_brk_join_enz"/>
</dbReference>
<protein>
    <submittedName>
        <fullName evidence="5">Integrase/recombinase XerD</fullName>
    </submittedName>
</protein>
<dbReference type="InterPro" id="IPR013762">
    <property type="entry name" value="Integrase-like_cat_sf"/>
</dbReference>
<name>A0ABU3GX93_9SPHI</name>
<reference evidence="6" key="1">
    <citation type="submission" date="2023-07" db="EMBL/GenBank/DDBJ databases">
        <title>Functional and genomic diversity of the sorghum phyllosphere microbiome.</title>
        <authorList>
            <person name="Shade A."/>
        </authorList>
    </citation>
    <scope>NUCLEOTIDE SEQUENCE [LARGE SCALE GENOMIC DNA]</scope>
    <source>
        <strain evidence="6">SORGH_AS_0422</strain>
    </source>
</reference>
<dbReference type="Proteomes" id="UP001258315">
    <property type="component" value="Unassembled WGS sequence"/>
</dbReference>
<organism evidence="5 6">
    <name type="scientific">Mucilaginibacter terrae</name>
    <dbReference type="NCBI Taxonomy" id="1955052"/>
    <lineage>
        <taxon>Bacteria</taxon>
        <taxon>Pseudomonadati</taxon>
        <taxon>Bacteroidota</taxon>
        <taxon>Sphingobacteriia</taxon>
        <taxon>Sphingobacteriales</taxon>
        <taxon>Sphingobacteriaceae</taxon>
        <taxon>Mucilaginibacter</taxon>
    </lineage>
</organism>
<dbReference type="InterPro" id="IPR002104">
    <property type="entry name" value="Integrase_catalytic"/>
</dbReference>
<dbReference type="Pfam" id="PF00589">
    <property type="entry name" value="Phage_integrase"/>
    <property type="match status" value="1"/>
</dbReference>
<evidence type="ECO:0000313" key="5">
    <source>
        <dbReference type="EMBL" id="MDT3403612.1"/>
    </source>
</evidence>